<keyword evidence="25" id="KW-1185">Reference proteome</keyword>
<keyword evidence="8" id="KW-0133">Cell shape</keyword>
<keyword evidence="12" id="KW-0131">Cell cycle</keyword>
<accession>A0A853A0W6</accession>
<name>A0A853A0W6_9ACTN</name>
<evidence type="ECO:0000256" key="18">
    <source>
        <dbReference type="ARBA" id="ARBA00041418"/>
    </source>
</evidence>
<dbReference type="GO" id="GO:0005886">
    <property type="term" value="C:plasma membrane"/>
    <property type="evidence" value="ECO:0007669"/>
    <property type="project" value="UniProtKB-SubCell"/>
</dbReference>
<dbReference type="GO" id="GO:0032153">
    <property type="term" value="C:cell division site"/>
    <property type="evidence" value="ECO:0007669"/>
    <property type="project" value="TreeGrafter"/>
</dbReference>
<evidence type="ECO:0000256" key="13">
    <source>
        <dbReference type="ARBA" id="ARBA00023316"/>
    </source>
</evidence>
<feature type="transmembrane region" description="Helical" evidence="23">
    <location>
        <begin position="134"/>
        <end position="158"/>
    </location>
</feature>
<evidence type="ECO:0000256" key="10">
    <source>
        <dbReference type="ARBA" id="ARBA00022989"/>
    </source>
</evidence>
<evidence type="ECO:0000313" key="25">
    <source>
        <dbReference type="Proteomes" id="UP000567795"/>
    </source>
</evidence>
<keyword evidence="7 23" id="KW-0812">Transmembrane</keyword>
<evidence type="ECO:0000256" key="22">
    <source>
        <dbReference type="SAM" id="MobiDB-lite"/>
    </source>
</evidence>
<proteinExistence type="inferred from homology"/>
<keyword evidence="4 24" id="KW-0132">Cell division</keyword>
<gene>
    <name evidence="24" type="ORF">FHU37_004043</name>
</gene>
<dbReference type="GO" id="GO:0015648">
    <property type="term" value="F:lipid-linked peptidoglycan transporter activity"/>
    <property type="evidence" value="ECO:0007669"/>
    <property type="project" value="TreeGrafter"/>
</dbReference>
<dbReference type="GO" id="GO:0071555">
    <property type="term" value="P:cell wall organization"/>
    <property type="evidence" value="ECO:0007669"/>
    <property type="project" value="UniProtKB-KW"/>
</dbReference>
<evidence type="ECO:0000256" key="1">
    <source>
        <dbReference type="ARBA" id="ARBA00004651"/>
    </source>
</evidence>
<evidence type="ECO:0000256" key="9">
    <source>
        <dbReference type="ARBA" id="ARBA00022984"/>
    </source>
</evidence>
<keyword evidence="11 23" id="KW-0472">Membrane</keyword>
<organism evidence="24 25">
    <name type="scientific">Allostreptomyces psammosilenae</name>
    <dbReference type="NCBI Taxonomy" id="1892865"/>
    <lineage>
        <taxon>Bacteria</taxon>
        <taxon>Bacillati</taxon>
        <taxon>Actinomycetota</taxon>
        <taxon>Actinomycetes</taxon>
        <taxon>Kitasatosporales</taxon>
        <taxon>Streptomycetaceae</taxon>
        <taxon>Allostreptomyces</taxon>
    </lineage>
</organism>
<feature type="transmembrane region" description="Helical" evidence="23">
    <location>
        <begin position="400"/>
        <end position="422"/>
    </location>
</feature>
<evidence type="ECO:0000256" key="19">
    <source>
        <dbReference type="ARBA" id="ARBA00044770"/>
    </source>
</evidence>
<keyword evidence="10 23" id="KW-1133">Transmembrane helix</keyword>
<dbReference type="PANTHER" id="PTHR30474:SF2">
    <property type="entry name" value="PEPTIDOGLYCAN GLYCOSYLTRANSFERASE FTSW-RELATED"/>
    <property type="match status" value="1"/>
</dbReference>
<reference evidence="24 25" key="1">
    <citation type="submission" date="2020-07" db="EMBL/GenBank/DDBJ databases">
        <title>Sequencing the genomes of 1000 actinobacteria strains.</title>
        <authorList>
            <person name="Klenk H.-P."/>
        </authorList>
    </citation>
    <scope>NUCLEOTIDE SEQUENCE [LARGE SCALE GENOMIC DNA]</scope>
    <source>
        <strain evidence="24 25">DSM 42178</strain>
    </source>
</reference>
<keyword evidence="6" id="KW-0808">Transferase</keyword>
<dbReference type="EC" id="2.4.99.28" evidence="19"/>
<dbReference type="GO" id="GO:0051301">
    <property type="term" value="P:cell division"/>
    <property type="evidence" value="ECO:0007669"/>
    <property type="project" value="UniProtKB-KW"/>
</dbReference>
<dbReference type="Pfam" id="PF01098">
    <property type="entry name" value="FTSW_RODA_SPOVE"/>
    <property type="match status" value="1"/>
</dbReference>
<protein>
    <recommendedName>
        <fullName evidence="17">Probable peptidoglycan glycosyltransferase FtsW</fullName>
        <ecNumber evidence="19">2.4.99.28</ecNumber>
    </recommendedName>
    <alternativeName>
        <fullName evidence="18">Cell division protein FtsW</fullName>
    </alternativeName>
    <alternativeName>
        <fullName evidence="15">Cell wall polymerase</fullName>
    </alternativeName>
    <alternativeName>
        <fullName evidence="14">Peptidoglycan polymerase</fullName>
    </alternativeName>
</protein>
<feature type="region of interest" description="Disordered" evidence="22">
    <location>
        <begin position="1"/>
        <end position="43"/>
    </location>
</feature>
<evidence type="ECO:0000256" key="14">
    <source>
        <dbReference type="ARBA" id="ARBA00032370"/>
    </source>
</evidence>
<evidence type="ECO:0000256" key="2">
    <source>
        <dbReference type="ARBA" id="ARBA00004752"/>
    </source>
</evidence>
<feature type="transmembrane region" description="Helical" evidence="23">
    <location>
        <begin position="370"/>
        <end position="394"/>
    </location>
</feature>
<dbReference type="InterPro" id="IPR013437">
    <property type="entry name" value="FtsW"/>
</dbReference>
<dbReference type="GO" id="GO:0008955">
    <property type="term" value="F:peptidoglycan glycosyltransferase activity"/>
    <property type="evidence" value="ECO:0007669"/>
    <property type="project" value="UniProtKB-EC"/>
</dbReference>
<feature type="transmembrane region" description="Helical" evidence="23">
    <location>
        <begin position="69"/>
        <end position="89"/>
    </location>
</feature>
<comment type="catalytic activity">
    <reaction evidence="20">
        <text>[GlcNAc-(1-&gt;4)-Mur2Ac(oyl-L-Ala-gamma-D-Glu-L-Lys-D-Ala-D-Ala)](n)-di-trans,octa-cis-undecaprenyl diphosphate + beta-D-GlcNAc-(1-&gt;4)-Mur2Ac(oyl-L-Ala-gamma-D-Glu-L-Lys-D-Ala-D-Ala)-di-trans,octa-cis-undecaprenyl diphosphate = [GlcNAc-(1-&gt;4)-Mur2Ac(oyl-L-Ala-gamma-D-Glu-L-Lys-D-Ala-D-Ala)](n+1)-di-trans,octa-cis-undecaprenyl diphosphate + di-trans,octa-cis-undecaprenyl diphosphate + H(+)</text>
        <dbReference type="Rhea" id="RHEA:23708"/>
        <dbReference type="Rhea" id="RHEA-COMP:9602"/>
        <dbReference type="Rhea" id="RHEA-COMP:9603"/>
        <dbReference type="ChEBI" id="CHEBI:15378"/>
        <dbReference type="ChEBI" id="CHEBI:58405"/>
        <dbReference type="ChEBI" id="CHEBI:60033"/>
        <dbReference type="ChEBI" id="CHEBI:78435"/>
        <dbReference type="EC" id="2.4.99.28"/>
    </reaction>
</comment>
<sequence length="454" mass="48165">MARAEAPTPPGRPPRTGSAGAAPAAGAARPARPARAAAGESDRAPAWYRRGRRALRRTRRTLGRPLTPYYLILGATALLLVLGLVMVFSASQIEAYDNGLPLQYYFTRQLFGVGLGLALLLVALRLPVTAHRAIAYPLLLVALGLLALVFVPGIGLTVNGQRNWIQFGGPFQFQPSEFAKLALVVWGADLLARKERLGTLAQWRHLFVPLLPVGMVLMVPVMLGGDMGTTMIMVAILFALLWLSGAPMRLFAVVLTAAGLLGWYFFNAESHRVDRLACVGNPSDADGCQQAVHGMYALATGGISGSGLGASVEKWGQLPEPHTDFILAVIGEELGLAGTLSVLVLYTAIGYAGLRVALGTRDPFVRYTCGAVVIWIMSQATVNIGSVLALLPIVGVPLPLVSYGGSAMLPTMFALGLLLACARGEPAARRALAARGPGLLGKTVARLRPRKRKR</sequence>
<evidence type="ECO:0000256" key="4">
    <source>
        <dbReference type="ARBA" id="ARBA00022618"/>
    </source>
</evidence>
<feature type="transmembrane region" description="Helical" evidence="23">
    <location>
        <begin position="110"/>
        <end position="128"/>
    </location>
</feature>
<evidence type="ECO:0000256" key="20">
    <source>
        <dbReference type="ARBA" id="ARBA00049902"/>
    </source>
</evidence>
<evidence type="ECO:0000256" key="12">
    <source>
        <dbReference type="ARBA" id="ARBA00023306"/>
    </source>
</evidence>
<dbReference type="GO" id="GO:0009252">
    <property type="term" value="P:peptidoglycan biosynthetic process"/>
    <property type="evidence" value="ECO:0007669"/>
    <property type="project" value="UniProtKB-KW"/>
</dbReference>
<evidence type="ECO:0000256" key="11">
    <source>
        <dbReference type="ARBA" id="ARBA00023136"/>
    </source>
</evidence>
<evidence type="ECO:0000256" key="8">
    <source>
        <dbReference type="ARBA" id="ARBA00022960"/>
    </source>
</evidence>
<dbReference type="AlphaFoldDB" id="A0A853A0W6"/>
<evidence type="ECO:0000256" key="17">
    <source>
        <dbReference type="ARBA" id="ARBA00041185"/>
    </source>
</evidence>
<dbReference type="NCBIfam" id="TIGR02614">
    <property type="entry name" value="ftsW"/>
    <property type="match status" value="1"/>
</dbReference>
<feature type="transmembrane region" description="Helical" evidence="23">
    <location>
        <begin position="227"/>
        <end position="243"/>
    </location>
</feature>
<feature type="transmembrane region" description="Helical" evidence="23">
    <location>
        <begin position="334"/>
        <end position="358"/>
    </location>
</feature>
<evidence type="ECO:0000256" key="23">
    <source>
        <dbReference type="SAM" id="Phobius"/>
    </source>
</evidence>
<evidence type="ECO:0000256" key="21">
    <source>
        <dbReference type="ARBA" id="ARBA00049966"/>
    </source>
</evidence>
<dbReference type="Proteomes" id="UP000567795">
    <property type="component" value="Unassembled WGS sequence"/>
</dbReference>
<evidence type="ECO:0000256" key="7">
    <source>
        <dbReference type="ARBA" id="ARBA00022692"/>
    </source>
</evidence>
<comment type="subcellular location">
    <subcellularLocation>
        <location evidence="1">Cell membrane</location>
        <topology evidence="1">Multi-pass membrane protein</topology>
    </subcellularLocation>
</comment>
<evidence type="ECO:0000256" key="16">
    <source>
        <dbReference type="ARBA" id="ARBA00038053"/>
    </source>
</evidence>
<evidence type="ECO:0000256" key="5">
    <source>
        <dbReference type="ARBA" id="ARBA00022676"/>
    </source>
</evidence>
<dbReference type="InterPro" id="IPR001182">
    <property type="entry name" value="FtsW/RodA"/>
</dbReference>
<evidence type="ECO:0000313" key="24">
    <source>
        <dbReference type="EMBL" id="NYI07100.1"/>
    </source>
</evidence>
<dbReference type="EMBL" id="JACBZD010000001">
    <property type="protein sequence ID" value="NYI07100.1"/>
    <property type="molecule type" value="Genomic_DNA"/>
</dbReference>
<feature type="compositionally biased region" description="Low complexity" evidence="22">
    <location>
        <begin position="14"/>
        <end position="39"/>
    </location>
</feature>
<dbReference type="GO" id="GO:0008360">
    <property type="term" value="P:regulation of cell shape"/>
    <property type="evidence" value="ECO:0007669"/>
    <property type="project" value="UniProtKB-KW"/>
</dbReference>
<feature type="transmembrane region" description="Helical" evidence="23">
    <location>
        <begin position="250"/>
        <end position="266"/>
    </location>
</feature>
<dbReference type="RefSeq" id="WP_179815577.1">
    <property type="nucleotide sequence ID" value="NZ_JACBZD010000001.1"/>
</dbReference>
<comment type="caution">
    <text evidence="24">The sequence shown here is derived from an EMBL/GenBank/DDBJ whole genome shotgun (WGS) entry which is preliminary data.</text>
</comment>
<comment type="pathway">
    <text evidence="2">Cell wall biogenesis; peptidoglycan biosynthesis.</text>
</comment>
<evidence type="ECO:0000256" key="15">
    <source>
        <dbReference type="ARBA" id="ARBA00033270"/>
    </source>
</evidence>
<comment type="function">
    <text evidence="21">Peptidoglycan polymerase that is essential for cell division.</text>
</comment>
<keyword evidence="13" id="KW-0961">Cell wall biogenesis/degradation</keyword>
<evidence type="ECO:0000256" key="6">
    <source>
        <dbReference type="ARBA" id="ARBA00022679"/>
    </source>
</evidence>
<keyword evidence="3" id="KW-1003">Cell membrane</keyword>
<keyword evidence="9" id="KW-0573">Peptidoglycan synthesis</keyword>
<dbReference type="PANTHER" id="PTHR30474">
    <property type="entry name" value="CELL CYCLE PROTEIN"/>
    <property type="match status" value="1"/>
</dbReference>
<keyword evidence="5" id="KW-0328">Glycosyltransferase</keyword>
<evidence type="ECO:0000256" key="3">
    <source>
        <dbReference type="ARBA" id="ARBA00022475"/>
    </source>
</evidence>
<comment type="similarity">
    <text evidence="16">Belongs to the SEDS family. FtsW subfamily.</text>
</comment>